<accession>A0A0G0WW85</accession>
<keyword evidence="1" id="KW-1133">Transmembrane helix</keyword>
<gene>
    <name evidence="2" type="ORF">UU72_C0009G0026</name>
</gene>
<dbReference type="Pfam" id="PF18901">
    <property type="entry name" value="DUF5657"/>
    <property type="match status" value="1"/>
</dbReference>
<sequence>MPDNALNPVPTDAIISPFTFFTPEAFTWVVTLFLLFLIVIYTVFTLIMVRQVHLLNRNFKTGLAFIFTMISYIHLFLALILVVVSLVTLIL</sequence>
<evidence type="ECO:0000313" key="2">
    <source>
        <dbReference type="EMBL" id="KKS16984.1"/>
    </source>
</evidence>
<dbReference type="Proteomes" id="UP000034163">
    <property type="component" value="Unassembled WGS sequence"/>
</dbReference>
<name>A0A0G0WW85_UNCKA</name>
<dbReference type="EMBL" id="LCBS01000009">
    <property type="protein sequence ID" value="KKS16984.1"/>
    <property type="molecule type" value="Genomic_DNA"/>
</dbReference>
<keyword evidence="1" id="KW-0812">Transmembrane</keyword>
<feature type="transmembrane region" description="Helical" evidence="1">
    <location>
        <begin position="61"/>
        <end position="90"/>
    </location>
</feature>
<protein>
    <submittedName>
        <fullName evidence="2">Uncharacterized protein</fullName>
    </submittedName>
</protein>
<dbReference type="InterPro" id="IPR043716">
    <property type="entry name" value="DUF5657"/>
</dbReference>
<feature type="transmembrane region" description="Helical" evidence="1">
    <location>
        <begin position="25"/>
        <end position="49"/>
    </location>
</feature>
<dbReference type="AlphaFoldDB" id="A0A0G0WW85"/>
<evidence type="ECO:0000313" key="3">
    <source>
        <dbReference type="Proteomes" id="UP000034163"/>
    </source>
</evidence>
<organism evidence="2 3">
    <name type="scientific">candidate division WWE3 bacterium GW2011_GWB1_41_6</name>
    <dbReference type="NCBI Taxonomy" id="1619112"/>
    <lineage>
        <taxon>Bacteria</taxon>
        <taxon>Katanobacteria</taxon>
    </lineage>
</organism>
<keyword evidence="1" id="KW-0472">Membrane</keyword>
<comment type="caution">
    <text evidence="2">The sequence shown here is derived from an EMBL/GenBank/DDBJ whole genome shotgun (WGS) entry which is preliminary data.</text>
</comment>
<proteinExistence type="predicted"/>
<evidence type="ECO:0000256" key="1">
    <source>
        <dbReference type="SAM" id="Phobius"/>
    </source>
</evidence>
<reference evidence="2 3" key="1">
    <citation type="journal article" date="2015" name="Nature">
        <title>rRNA introns, odd ribosomes, and small enigmatic genomes across a large radiation of phyla.</title>
        <authorList>
            <person name="Brown C.T."/>
            <person name="Hug L.A."/>
            <person name="Thomas B.C."/>
            <person name="Sharon I."/>
            <person name="Castelle C.J."/>
            <person name="Singh A."/>
            <person name="Wilkins M.J."/>
            <person name="Williams K.H."/>
            <person name="Banfield J.F."/>
        </authorList>
    </citation>
    <scope>NUCLEOTIDE SEQUENCE [LARGE SCALE GENOMIC DNA]</scope>
</reference>